<dbReference type="GO" id="GO:0050480">
    <property type="term" value="F:imidazolonepropionase activity"/>
    <property type="evidence" value="ECO:0007669"/>
    <property type="project" value="UniProtKB-UniRule"/>
</dbReference>
<feature type="binding site" evidence="7">
    <location>
        <position position="78"/>
    </location>
    <ligand>
        <name>Fe(3+)</name>
        <dbReference type="ChEBI" id="CHEBI:29034"/>
    </ligand>
</feature>
<feature type="binding site" evidence="7">
    <location>
        <position position="251"/>
    </location>
    <ligand>
        <name>4-imidazolone-5-propanoate</name>
        <dbReference type="ChEBI" id="CHEBI:77893"/>
    </ligand>
</feature>
<dbReference type="PANTHER" id="PTHR42752:SF1">
    <property type="entry name" value="IMIDAZOLONEPROPIONASE-RELATED"/>
    <property type="match status" value="1"/>
</dbReference>
<dbReference type="FunFam" id="3.20.20.140:FF:000007">
    <property type="entry name" value="Imidazolonepropionase"/>
    <property type="match status" value="1"/>
</dbReference>
<comment type="catalytic activity">
    <reaction evidence="7">
        <text>4-imidazolone-5-propanoate + H2O = N-formimidoyl-L-glutamate</text>
        <dbReference type="Rhea" id="RHEA:23660"/>
        <dbReference type="ChEBI" id="CHEBI:15377"/>
        <dbReference type="ChEBI" id="CHEBI:58928"/>
        <dbReference type="ChEBI" id="CHEBI:77893"/>
        <dbReference type="EC" id="3.5.2.7"/>
    </reaction>
</comment>
<feature type="binding site" evidence="7">
    <location>
        <position position="87"/>
    </location>
    <ligand>
        <name>4-imidazolone-5-propanoate</name>
        <dbReference type="ChEBI" id="CHEBI:77893"/>
    </ligand>
</feature>
<feature type="binding site" evidence="7">
    <location>
        <position position="183"/>
    </location>
    <ligand>
        <name>4-imidazolone-5-propanoate</name>
        <dbReference type="ChEBI" id="CHEBI:77893"/>
    </ligand>
</feature>
<comment type="cofactor">
    <cofactor evidence="7">
        <name>Zn(2+)</name>
        <dbReference type="ChEBI" id="CHEBI:29105"/>
    </cofactor>
    <cofactor evidence="7">
        <name>Fe(3+)</name>
        <dbReference type="ChEBI" id="CHEBI:29034"/>
    </cofactor>
    <text evidence="7">Binds 1 zinc or iron ion per subunit.</text>
</comment>
<feature type="binding site" evidence="7">
    <location>
        <position position="322"/>
    </location>
    <ligand>
        <name>Zn(2+)</name>
        <dbReference type="ChEBI" id="CHEBI:29105"/>
    </ligand>
</feature>
<reference evidence="9" key="1">
    <citation type="submission" date="2021-04" db="EMBL/GenBank/DDBJ databases">
        <title>Proteiniclasticum sedimins sp. nov., an obligate anaerobic bacterium isolated from anaerobic sludge.</title>
        <authorList>
            <person name="Liu J."/>
        </authorList>
    </citation>
    <scope>NUCLEOTIDE SEQUENCE</scope>
    <source>
        <strain evidence="9">BAD-10</strain>
    </source>
</reference>
<name>A0A941HPT2_9CLOT</name>
<comment type="similarity">
    <text evidence="7">Belongs to the metallo-dependent hydrolases superfamily. HutI family.</text>
</comment>
<keyword evidence="5 7" id="KW-0862">Zinc</keyword>
<dbReference type="InterPro" id="IPR011059">
    <property type="entry name" value="Metal-dep_hydrolase_composite"/>
</dbReference>
<gene>
    <name evidence="7" type="primary">hutI</name>
    <name evidence="9" type="ORF">KCG48_05300</name>
</gene>
<dbReference type="EC" id="3.5.2.7" evidence="1 7"/>
<evidence type="ECO:0000256" key="7">
    <source>
        <dbReference type="HAMAP-Rule" id="MF_00372"/>
    </source>
</evidence>
<dbReference type="AlphaFoldDB" id="A0A941HPT2"/>
<dbReference type="CDD" id="cd01296">
    <property type="entry name" value="Imidazolone-5PH"/>
    <property type="match status" value="1"/>
</dbReference>
<evidence type="ECO:0000256" key="3">
    <source>
        <dbReference type="ARBA" id="ARBA00022801"/>
    </source>
</evidence>
<feature type="binding site" evidence="7">
    <location>
        <position position="78"/>
    </location>
    <ligand>
        <name>Zn(2+)</name>
        <dbReference type="ChEBI" id="CHEBI:29105"/>
    </ligand>
</feature>
<dbReference type="RefSeq" id="WP_211800364.1">
    <property type="nucleotide sequence ID" value="NZ_JAGSCS010000005.1"/>
</dbReference>
<feature type="binding site" evidence="7">
    <location>
        <position position="322"/>
    </location>
    <ligand>
        <name>Fe(3+)</name>
        <dbReference type="ChEBI" id="CHEBI:29034"/>
    </ligand>
</feature>
<feature type="binding site" evidence="7">
    <location>
        <position position="248"/>
    </location>
    <ligand>
        <name>Fe(3+)</name>
        <dbReference type="ChEBI" id="CHEBI:29034"/>
    </ligand>
</feature>
<evidence type="ECO:0000313" key="9">
    <source>
        <dbReference type="EMBL" id="MBR0575756.1"/>
    </source>
</evidence>
<accession>A0A941HPT2</accession>
<feature type="binding site" evidence="7">
    <location>
        <position position="327"/>
    </location>
    <ligand>
        <name>4-imidazolone-5-propanoate</name>
        <dbReference type="ChEBI" id="CHEBI:77893"/>
    </ligand>
</feature>
<keyword evidence="7" id="KW-0963">Cytoplasm</keyword>
<dbReference type="Gene3D" id="3.20.20.140">
    <property type="entry name" value="Metal-dependent hydrolases"/>
    <property type="match status" value="1"/>
</dbReference>
<dbReference type="EMBL" id="JAGSCS010000005">
    <property type="protein sequence ID" value="MBR0575756.1"/>
    <property type="molecule type" value="Genomic_DNA"/>
</dbReference>
<sequence length="423" mass="45821">MKEILIRNLASLATPRGNGPQQGKAMGQILELQHPYVLIREGKIAAIGGPELEENLSPGAMILDGEGKTLLPGFVDAHTHLVFGGTREEEFAMRLRGESYMAIMEKGGGIRSTVKHTREASEEELLKTGWARLQAMAEQGVTTVEAKSGYGLDRETELKQLRVAKKLHGLGGPAVVSTFMGAHDIPEEYTGQNEAYLAYLVEEVLPFVRVEQLAEFADIFTEKKVFSVEESRVYLTQCQEAGLKLKIHADEIHDLGGAQLAAELHCVSADHLLKANEAGLKAMAKAGVMAVLLPLTAFSLKEPYAPARKLIDEGLAVALATDFNPGSSFSHSMPLVIALGCLQMGMTPEEVLTAVTLNGAAALNRAHLTGSVEVGKAADLILIDAPSYRFLPYHFGMNQVVLTMKGGKILYQKQTREVNHGRI</sequence>
<feature type="binding site" evidence="7">
    <location>
        <position position="150"/>
    </location>
    <ligand>
        <name>4-imidazolone-5-propanoate</name>
        <dbReference type="ChEBI" id="CHEBI:77893"/>
    </ligand>
</feature>
<dbReference type="GO" id="GO:0005506">
    <property type="term" value="F:iron ion binding"/>
    <property type="evidence" value="ECO:0007669"/>
    <property type="project" value="UniProtKB-UniRule"/>
</dbReference>
<dbReference type="NCBIfam" id="TIGR01224">
    <property type="entry name" value="hutI"/>
    <property type="match status" value="1"/>
</dbReference>
<comment type="pathway">
    <text evidence="7">Amino-acid degradation; L-histidine degradation into L-glutamate; N-formimidoyl-L-glutamate from L-histidine: step 3/3.</text>
</comment>
<dbReference type="InterPro" id="IPR006680">
    <property type="entry name" value="Amidohydro-rel"/>
</dbReference>
<evidence type="ECO:0000259" key="8">
    <source>
        <dbReference type="Pfam" id="PF01979"/>
    </source>
</evidence>
<dbReference type="Proteomes" id="UP000675379">
    <property type="component" value="Unassembled WGS sequence"/>
</dbReference>
<evidence type="ECO:0000256" key="5">
    <source>
        <dbReference type="ARBA" id="ARBA00022833"/>
    </source>
</evidence>
<dbReference type="GO" id="GO:0008270">
    <property type="term" value="F:zinc ion binding"/>
    <property type="evidence" value="ECO:0007669"/>
    <property type="project" value="UniProtKB-UniRule"/>
</dbReference>
<evidence type="ECO:0000313" key="10">
    <source>
        <dbReference type="Proteomes" id="UP000675379"/>
    </source>
</evidence>
<evidence type="ECO:0000256" key="6">
    <source>
        <dbReference type="ARBA" id="ARBA00023004"/>
    </source>
</evidence>
<dbReference type="InterPro" id="IPR005920">
    <property type="entry name" value="HutI"/>
</dbReference>
<feature type="binding site" evidence="7">
    <location>
        <position position="326"/>
    </location>
    <ligand>
        <name>N-formimidoyl-L-glutamate</name>
        <dbReference type="ChEBI" id="CHEBI:58928"/>
    </ligand>
</feature>
<feature type="binding site" evidence="7">
    <location>
        <position position="80"/>
    </location>
    <ligand>
        <name>Zn(2+)</name>
        <dbReference type="ChEBI" id="CHEBI:29105"/>
    </ligand>
</feature>
<feature type="domain" description="Amidohydrolase-related" evidence="8">
    <location>
        <begin position="69"/>
        <end position="410"/>
    </location>
</feature>
<proteinExistence type="inferred from homology"/>
<dbReference type="SUPFAM" id="SSF51338">
    <property type="entry name" value="Composite domain of metallo-dependent hydrolases"/>
    <property type="match status" value="1"/>
</dbReference>
<evidence type="ECO:0000256" key="4">
    <source>
        <dbReference type="ARBA" id="ARBA00022808"/>
    </source>
</evidence>
<dbReference type="HAMAP" id="MF_00372">
    <property type="entry name" value="HutI"/>
    <property type="match status" value="1"/>
</dbReference>
<feature type="binding site" evidence="7">
    <location>
        <position position="150"/>
    </location>
    <ligand>
        <name>N-formimidoyl-L-glutamate</name>
        <dbReference type="ChEBI" id="CHEBI:58928"/>
    </ligand>
</feature>
<keyword evidence="6 7" id="KW-0408">Iron</keyword>
<keyword evidence="3 7" id="KW-0378">Hydrolase</keyword>
<feature type="binding site" evidence="7">
    <location>
        <position position="80"/>
    </location>
    <ligand>
        <name>Fe(3+)</name>
        <dbReference type="ChEBI" id="CHEBI:29034"/>
    </ligand>
</feature>
<feature type="binding site" evidence="7">
    <location>
        <position position="248"/>
    </location>
    <ligand>
        <name>Zn(2+)</name>
        <dbReference type="ChEBI" id="CHEBI:29105"/>
    </ligand>
</feature>
<dbReference type="InterPro" id="IPR032466">
    <property type="entry name" value="Metal_Hydrolase"/>
</dbReference>
<dbReference type="Gene3D" id="2.30.40.10">
    <property type="entry name" value="Urease, subunit C, domain 1"/>
    <property type="match status" value="1"/>
</dbReference>
<keyword evidence="4 7" id="KW-0369">Histidine metabolism</keyword>
<keyword evidence="2 7" id="KW-0479">Metal-binding</keyword>
<evidence type="ECO:0000256" key="2">
    <source>
        <dbReference type="ARBA" id="ARBA00022723"/>
    </source>
</evidence>
<dbReference type="PANTHER" id="PTHR42752">
    <property type="entry name" value="IMIDAZOLONEPROPIONASE"/>
    <property type="match status" value="1"/>
</dbReference>
<protein>
    <recommendedName>
        <fullName evidence="1 7">Imidazolonepropionase</fullName>
        <ecNumber evidence="1 7">3.5.2.7</ecNumber>
    </recommendedName>
    <alternativeName>
        <fullName evidence="7">Imidazolone-5-propionate hydrolase</fullName>
    </alternativeName>
</protein>
<feature type="binding site" evidence="7">
    <location>
        <position position="324"/>
    </location>
    <ligand>
        <name>N-formimidoyl-L-glutamate</name>
        <dbReference type="ChEBI" id="CHEBI:58928"/>
    </ligand>
</feature>
<dbReference type="SUPFAM" id="SSF51556">
    <property type="entry name" value="Metallo-dependent hydrolases"/>
    <property type="match status" value="1"/>
</dbReference>
<comment type="subcellular location">
    <subcellularLocation>
        <location evidence="7">Cytoplasm</location>
    </subcellularLocation>
</comment>
<evidence type="ECO:0000256" key="1">
    <source>
        <dbReference type="ARBA" id="ARBA00012864"/>
    </source>
</evidence>
<dbReference type="GO" id="GO:0019556">
    <property type="term" value="P:L-histidine catabolic process to glutamate and formamide"/>
    <property type="evidence" value="ECO:0007669"/>
    <property type="project" value="UniProtKB-UniRule"/>
</dbReference>
<dbReference type="GO" id="GO:0005737">
    <property type="term" value="C:cytoplasm"/>
    <property type="evidence" value="ECO:0007669"/>
    <property type="project" value="UniProtKB-SubCell"/>
</dbReference>
<organism evidence="9 10">
    <name type="scientific">Proteiniclasticum sediminis</name>
    <dbReference type="NCBI Taxonomy" id="2804028"/>
    <lineage>
        <taxon>Bacteria</taxon>
        <taxon>Bacillati</taxon>
        <taxon>Bacillota</taxon>
        <taxon>Clostridia</taxon>
        <taxon>Eubacteriales</taxon>
        <taxon>Clostridiaceae</taxon>
        <taxon>Proteiniclasticum</taxon>
    </lineage>
</organism>
<comment type="function">
    <text evidence="7">Catalyzes the hydrolytic cleavage of the carbon-nitrogen bond in imidazolone-5-propanoate to yield N-formimidoyl-L-glutamate. It is the third step in the universal histidine degradation pathway.</text>
</comment>
<comment type="caution">
    <text evidence="9">The sequence shown here is derived from an EMBL/GenBank/DDBJ whole genome shotgun (WGS) entry which is preliminary data.</text>
</comment>
<dbReference type="Pfam" id="PF01979">
    <property type="entry name" value="Amidohydro_1"/>
    <property type="match status" value="1"/>
</dbReference>
<keyword evidence="10" id="KW-1185">Reference proteome</keyword>